<dbReference type="InterPro" id="IPR027417">
    <property type="entry name" value="P-loop_NTPase"/>
</dbReference>
<evidence type="ECO:0008006" key="5">
    <source>
        <dbReference type="Google" id="ProtNLM"/>
    </source>
</evidence>
<dbReference type="Pfam" id="PF13173">
    <property type="entry name" value="AAA_14"/>
    <property type="match status" value="1"/>
</dbReference>
<evidence type="ECO:0000259" key="2">
    <source>
        <dbReference type="Pfam" id="PF13635"/>
    </source>
</evidence>
<evidence type="ECO:0000259" key="1">
    <source>
        <dbReference type="Pfam" id="PF13173"/>
    </source>
</evidence>
<protein>
    <recommendedName>
        <fullName evidence="5">AAA domain-containing protein</fullName>
    </recommendedName>
</protein>
<evidence type="ECO:0000313" key="4">
    <source>
        <dbReference type="Proteomes" id="UP000004923"/>
    </source>
</evidence>
<organism evidence="3 4">
    <name type="scientific">Phascolarctobacterium succinatutens YIT 12067</name>
    <dbReference type="NCBI Taxonomy" id="626939"/>
    <lineage>
        <taxon>Bacteria</taxon>
        <taxon>Bacillati</taxon>
        <taxon>Bacillota</taxon>
        <taxon>Negativicutes</taxon>
        <taxon>Acidaminococcales</taxon>
        <taxon>Acidaminococcaceae</taxon>
        <taxon>Phascolarctobacterium</taxon>
    </lineage>
</organism>
<dbReference type="PANTHER" id="PTHR33295">
    <property type="entry name" value="ATPASE"/>
    <property type="match status" value="1"/>
</dbReference>
<gene>
    <name evidence="3" type="ORF">HMPREF9443_01602</name>
</gene>
<dbReference type="eggNOG" id="COG1373">
    <property type="taxonomic scope" value="Bacteria"/>
</dbReference>
<name>E8LFG1_9FIRM</name>
<dbReference type="EMBL" id="AEVN01000078">
    <property type="protein sequence ID" value="EFY04437.1"/>
    <property type="molecule type" value="Genomic_DNA"/>
</dbReference>
<dbReference type="Pfam" id="PF13635">
    <property type="entry name" value="DUF4143"/>
    <property type="match status" value="1"/>
</dbReference>
<dbReference type="InterPro" id="IPR041682">
    <property type="entry name" value="AAA_14"/>
</dbReference>
<dbReference type="InterPro" id="IPR025420">
    <property type="entry name" value="DUF4143"/>
</dbReference>
<sequence>MQHVAKISSKEGELMEIRRDFYLDKLIKRKHNGLIKIITGIRRCGKSYLLNNIFYQHLLSCGIDDAHIIRFAFDSADDLQKIGESPIAMGKEKRGVNPEKFMAYVNSRLADEGMYYLLLDEVQEMDCFEAVLNGYLRKANMDVYVTGSNAKFLSKDIITEFAGRGDEMHMYPLSFAEFMSVYPGDKYMGLAEYMLYGGIPAVVLREGTAEKAAALQNLLSEIYLSDIYKRNRIRNKGEMEDLLNILASAIGSLTNYEKLKNTFKSVKKSKITSTTIKKYLDCLEDSFLIEAASRYDVKGKAYIDTPKKYYFSDLGLRNARINFRQFEQTHSMENVIYNELCMRGYSVDVGVVPIAVRDDSGNVVRKQLEVDFVCNMGSVRYYIQSAYSLPDEMKRAQEVRPLKNIDDTFKKIIITKDIVPAYYDEYGILTVNIYDFLLDCDSLEK</sequence>
<proteinExistence type="predicted"/>
<keyword evidence="4" id="KW-1185">Reference proteome</keyword>
<comment type="caution">
    <text evidence="3">The sequence shown here is derived from an EMBL/GenBank/DDBJ whole genome shotgun (WGS) entry which is preliminary data.</text>
</comment>
<dbReference type="AlphaFoldDB" id="E8LFG1"/>
<dbReference type="HOGENOM" id="CLU_041527_1_0_9"/>
<dbReference type="Proteomes" id="UP000004923">
    <property type="component" value="Unassembled WGS sequence"/>
</dbReference>
<dbReference type="PANTHER" id="PTHR33295:SF18">
    <property type="entry name" value="AAA+ ATPASE DOMAIN-CONTAINING PROTEIN"/>
    <property type="match status" value="1"/>
</dbReference>
<accession>E8LFG1</accession>
<reference evidence="3 4" key="1">
    <citation type="submission" date="2011-01" db="EMBL/GenBank/DDBJ databases">
        <authorList>
            <person name="Weinstock G."/>
            <person name="Sodergren E."/>
            <person name="Clifton S."/>
            <person name="Fulton L."/>
            <person name="Fulton B."/>
            <person name="Courtney L."/>
            <person name="Fronick C."/>
            <person name="Harrison M."/>
            <person name="Strong C."/>
            <person name="Farmer C."/>
            <person name="Delahaunty K."/>
            <person name="Markovic C."/>
            <person name="Hall O."/>
            <person name="Minx P."/>
            <person name="Tomlinson C."/>
            <person name="Mitreva M."/>
            <person name="Hou S."/>
            <person name="Chen J."/>
            <person name="Wollam A."/>
            <person name="Pepin K.H."/>
            <person name="Johnson M."/>
            <person name="Bhonagiri V."/>
            <person name="Zhang X."/>
            <person name="Suruliraj S."/>
            <person name="Warren W."/>
            <person name="Chinwalla A."/>
            <person name="Mardis E.R."/>
            <person name="Wilson R.K."/>
        </authorList>
    </citation>
    <scope>NUCLEOTIDE SEQUENCE [LARGE SCALE GENOMIC DNA]</scope>
    <source>
        <strain evidence="3 4">YIT 12067</strain>
    </source>
</reference>
<dbReference type="SUPFAM" id="SSF52540">
    <property type="entry name" value="P-loop containing nucleoside triphosphate hydrolases"/>
    <property type="match status" value="1"/>
</dbReference>
<evidence type="ECO:0000313" key="3">
    <source>
        <dbReference type="EMBL" id="EFY04437.1"/>
    </source>
</evidence>
<feature type="domain" description="DUF4143" evidence="2">
    <location>
        <begin position="225"/>
        <end position="384"/>
    </location>
</feature>
<feature type="domain" description="AAA" evidence="1">
    <location>
        <begin position="35"/>
        <end position="179"/>
    </location>
</feature>